<evidence type="ECO:0000256" key="1">
    <source>
        <dbReference type="SAM" id="MobiDB-lite"/>
    </source>
</evidence>
<evidence type="ECO:0000313" key="2">
    <source>
        <dbReference type="EMBL" id="NYF57703.1"/>
    </source>
</evidence>
<organism evidence="2 3">
    <name type="scientific">Micromonospora purpureochromogenes</name>
    <dbReference type="NCBI Taxonomy" id="47872"/>
    <lineage>
        <taxon>Bacteria</taxon>
        <taxon>Bacillati</taxon>
        <taxon>Actinomycetota</taxon>
        <taxon>Actinomycetes</taxon>
        <taxon>Micromonosporales</taxon>
        <taxon>Micromonosporaceae</taxon>
        <taxon>Micromonospora</taxon>
    </lineage>
</organism>
<feature type="compositionally biased region" description="Low complexity" evidence="1">
    <location>
        <begin position="9"/>
        <end position="37"/>
    </location>
</feature>
<feature type="region of interest" description="Disordered" evidence="1">
    <location>
        <begin position="1"/>
        <end position="144"/>
    </location>
</feature>
<dbReference type="Proteomes" id="UP000631553">
    <property type="component" value="Unassembled WGS sequence"/>
</dbReference>
<gene>
    <name evidence="2" type="ORF">HDA35_003534</name>
</gene>
<proteinExistence type="predicted"/>
<feature type="compositionally biased region" description="Low complexity" evidence="1">
    <location>
        <begin position="53"/>
        <end position="63"/>
    </location>
</feature>
<name>A0ABX2RR58_9ACTN</name>
<protein>
    <recommendedName>
        <fullName evidence="4">EcsC protein family protein</fullName>
    </recommendedName>
</protein>
<accession>A0ABX2RR58</accession>
<comment type="caution">
    <text evidence="2">The sequence shown here is derived from an EMBL/GenBank/DDBJ whole genome shotgun (WGS) entry which is preliminary data.</text>
</comment>
<sequence length="466" mass="47366">MSERDERAGGPAAGTPTGPRPGAGADAPAQPAATTRPESGATHRPDGTGGPRTGATGAREAAPSGADPTSGAREAAPSGADPTSGAREAAPSGADPTSGAREATPSGADRTSGGAAGAAGGTLGTPESADRAAEELGATVAADDIEPDRRRQLLTRLAGLAPARGLDGLARARGLADRFNPKAALRRMTDTVADRTSGGAAGGALDVPSGRPESADRAAEELGATVAALTADDIEPARRRQLLTRLVGLARARGLADLFKPKAALRWMTDTVADVAPHIPVRDLATLRRHFPGLDDEALAERLIRNAARATAGVGAAGGGVAAVEWVATPTLLSAPVLLAAETVAVVAIELKLIGELHEVYHVPLPTGGSQRAIALMQSWANQRGINPMTPGVGVGAVLGTAARKELRDTMLKRFGRNLTTLGPFLTGAAVASYLNRRATRTLADEIRWDLRRKGGALPGGRRALP</sequence>
<reference evidence="2 3" key="1">
    <citation type="submission" date="2020-07" db="EMBL/GenBank/DDBJ databases">
        <title>Sequencing the genomes of 1000 actinobacteria strains.</title>
        <authorList>
            <person name="Klenk H.-P."/>
        </authorList>
    </citation>
    <scope>NUCLEOTIDE SEQUENCE [LARGE SCALE GENOMIC DNA]</scope>
    <source>
        <strain evidence="2 3">DSM 43814</strain>
    </source>
</reference>
<keyword evidence="3" id="KW-1185">Reference proteome</keyword>
<dbReference type="EMBL" id="JACCCQ010000001">
    <property type="protein sequence ID" value="NYF57703.1"/>
    <property type="molecule type" value="Genomic_DNA"/>
</dbReference>
<feature type="compositionally biased region" description="Gly residues" evidence="1">
    <location>
        <begin position="114"/>
        <end position="123"/>
    </location>
</feature>
<evidence type="ECO:0000313" key="3">
    <source>
        <dbReference type="Proteomes" id="UP000631553"/>
    </source>
</evidence>
<evidence type="ECO:0008006" key="4">
    <source>
        <dbReference type="Google" id="ProtNLM"/>
    </source>
</evidence>
<feature type="region of interest" description="Disordered" evidence="1">
    <location>
        <begin position="191"/>
        <end position="213"/>
    </location>
</feature>